<keyword evidence="2" id="KW-1185">Reference proteome</keyword>
<gene>
    <name evidence="1" type="ORF">H8K55_15825</name>
</gene>
<evidence type="ECO:0000313" key="1">
    <source>
        <dbReference type="EMBL" id="MBC3875058.1"/>
    </source>
</evidence>
<name>A0ABR6YEW8_9BURK</name>
<accession>A0ABR6YEW8</accession>
<comment type="caution">
    <text evidence="1">The sequence shown here is derived from an EMBL/GenBank/DDBJ whole genome shotgun (WGS) entry which is preliminary data.</text>
</comment>
<sequence>MSQGKDLRGFVYQLAPVLKVAEWELSRRQQRLALLQAELTQCEYVLRALKQAYVLEANNAKNVWNTQLDVANHGHALQYLQEKKMQIQFKTEELLRLQASVIDARAACVDQQMKLELIESHRENAIADFGLEQSKLLSSEADRDWSARSLWRKKAKVQRA</sequence>
<dbReference type="Gene3D" id="1.10.287.1700">
    <property type="match status" value="1"/>
</dbReference>
<dbReference type="Proteomes" id="UP000624279">
    <property type="component" value="Unassembled WGS sequence"/>
</dbReference>
<organism evidence="1 2">
    <name type="scientific">Undibacterium flavidum</name>
    <dbReference type="NCBI Taxonomy" id="2762297"/>
    <lineage>
        <taxon>Bacteria</taxon>
        <taxon>Pseudomonadati</taxon>
        <taxon>Pseudomonadota</taxon>
        <taxon>Betaproteobacteria</taxon>
        <taxon>Burkholderiales</taxon>
        <taxon>Oxalobacteraceae</taxon>
        <taxon>Undibacterium</taxon>
    </lineage>
</organism>
<dbReference type="RefSeq" id="WP_186943035.1">
    <property type="nucleotide sequence ID" value="NZ_JACOGA010000015.1"/>
</dbReference>
<reference evidence="1 2" key="1">
    <citation type="submission" date="2020-08" db="EMBL/GenBank/DDBJ databases">
        <title>Novel species isolated from subtropical streams in China.</title>
        <authorList>
            <person name="Lu H."/>
        </authorList>
    </citation>
    <scope>NUCLEOTIDE SEQUENCE [LARGE SCALE GENOMIC DNA]</scope>
    <source>
        <strain evidence="1 2">LX15W</strain>
    </source>
</reference>
<dbReference type="EMBL" id="JACOGA010000015">
    <property type="protein sequence ID" value="MBC3875058.1"/>
    <property type="molecule type" value="Genomic_DNA"/>
</dbReference>
<protein>
    <recommendedName>
        <fullName evidence="3">Flagellar FliJ protein</fullName>
    </recommendedName>
</protein>
<dbReference type="InterPro" id="IPR053716">
    <property type="entry name" value="Flag_assembly_chemotaxis_eff"/>
</dbReference>
<evidence type="ECO:0000313" key="2">
    <source>
        <dbReference type="Proteomes" id="UP000624279"/>
    </source>
</evidence>
<proteinExistence type="predicted"/>
<evidence type="ECO:0008006" key="3">
    <source>
        <dbReference type="Google" id="ProtNLM"/>
    </source>
</evidence>